<protein>
    <submittedName>
        <fullName evidence="1">Uncharacterized protein</fullName>
    </submittedName>
</protein>
<evidence type="ECO:0000313" key="1">
    <source>
        <dbReference type="EMBL" id="KAG5578411.1"/>
    </source>
</evidence>
<name>A0A9J5WR45_SOLCO</name>
<sequence>MMNKIFTYHSSKSSLFFFNSVSNIHIRVRQNPDLHREVPYWIRRIRAWKSHWGEMLPNIDDPISKGTRIRMKGDGKPMGEVAEVRRYSILVSSFKLYLPRRRLIGKDEGDKGNWYLRLIMEIGDEGIEGSRCMTVTKSVFFTKRIKK</sequence>
<dbReference type="Proteomes" id="UP000824120">
    <property type="component" value="Chromosome 11"/>
</dbReference>
<dbReference type="EMBL" id="JACXVP010000011">
    <property type="protein sequence ID" value="KAG5578411.1"/>
    <property type="molecule type" value="Genomic_DNA"/>
</dbReference>
<reference evidence="1 2" key="1">
    <citation type="submission" date="2020-09" db="EMBL/GenBank/DDBJ databases">
        <title>De no assembly of potato wild relative species, Solanum commersonii.</title>
        <authorList>
            <person name="Cho K."/>
        </authorList>
    </citation>
    <scope>NUCLEOTIDE SEQUENCE [LARGE SCALE GENOMIC DNA]</scope>
    <source>
        <strain evidence="1">LZ3.2</strain>
        <tissue evidence="1">Leaf</tissue>
    </source>
</reference>
<comment type="caution">
    <text evidence="1">The sequence shown here is derived from an EMBL/GenBank/DDBJ whole genome shotgun (WGS) entry which is preliminary data.</text>
</comment>
<accession>A0A9J5WR45</accession>
<keyword evidence="2" id="KW-1185">Reference proteome</keyword>
<proteinExistence type="predicted"/>
<evidence type="ECO:0000313" key="2">
    <source>
        <dbReference type="Proteomes" id="UP000824120"/>
    </source>
</evidence>
<organism evidence="1 2">
    <name type="scientific">Solanum commersonii</name>
    <name type="common">Commerson's wild potato</name>
    <name type="synonym">Commerson's nightshade</name>
    <dbReference type="NCBI Taxonomy" id="4109"/>
    <lineage>
        <taxon>Eukaryota</taxon>
        <taxon>Viridiplantae</taxon>
        <taxon>Streptophyta</taxon>
        <taxon>Embryophyta</taxon>
        <taxon>Tracheophyta</taxon>
        <taxon>Spermatophyta</taxon>
        <taxon>Magnoliopsida</taxon>
        <taxon>eudicotyledons</taxon>
        <taxon>Gunneridae</taxon>
        <taxon>Pentapetalae</taxon>
        <taxon>asterids</taxon>
        <taxon>lamiids</taxon>
        <taxon>Solanales</taxon>
        <taxon>Solanaceae</taxon>
        <taxon>Solanoideae</taxon>
        <taxon>Solaneae</taxon>
        <taxon>Solanum</taxon>
    </lineage>
</organism>
<dbReference type="AlphaFoldDB" id="A0A9J5WR45"/>
<gene>
    <name evidence="1" type="ORF">H5410_058545</name>
</gene>